<dbReference type="InterPro" id="IPR018958">
    <property type="entry name" value="Knr4/Smi1-like_dom"/>
</dbReference>
<dbReference type="InterPro" id="IPR037883">
    <property type="entry name" value="Knr4/Smi1-like_sf"/>
</dbReference>
<dbReference type="InterPro" id="IPR040964">
    <property type="entry name" value="SBD"/>
</dbReference>
<gene>
    <name evidence="2" type="ORF">ACFSXZ_02990</name>
</gene>
<feature type="domain" description="Knr4/Smi1-like" evidence="1">
    <location>
        <begin position="368"/>
        <end position="495"/>
    </location>
</feature>
<reference evidence="3" key="1">
    <citation type="journal article" date="2019" name="Int. J. Syst. Evol. Microbiol.">
        <title>The Global Catalogue of Microorganisms (GCM) 10K type strain sequencing project: providing services to taxonomists for standard genome sequencing and annotation.</title>
        <authorList>
            <consortium name="The Broad Institute Genomics Platform"/>
            <consortium name="The Broad Institute Genome Sequencing Center for Infectious Disease"/>
            <person name="Wu L."/>
            <person name="Ma J."/>
        </authorList>
    </citation>
    <scope>NUCLEOTIDE SEQUENCE [LARGE SCALE GENOMIC DNA]</scope>
    <source>
        <strain evidence="3">CGMCC 4.7645</strain>
    </source>
</reference>
<name>A0ABW5FJW4_9PSEU</name>
<evidence type="ECO:0000259" key="1">
    <source>
        <dbReference type="SMART" id="SM00860"/>
    </source>
</evidence>
<evidence type="ECO:0000313" key="2">
    <source>
        <dbReference type="EMBL" id="MFD2415288.1"/>
    </source>
</evidence>
<dbReference type="SMART" id="SM00860">
    <property type="entry name" value="SMI1_KNR4"/>
    <property type="match status" value="1"/>
</dbReference>
<organism evidence="2 3">
    <name type="scientific">Amycolatopsis pigmentata</name>
    <dbReference type="NCBI Taxonomy" id="450801"/>
    <lineage>
        <taxon>Bacteria</taxon>
        <taxon>Bacillati</taxon>
        <taxon>Actinomycetota</taxon>
        <taxon>Actinomycetes</taxon>
        <taxon>Pseudonocardiales</taxon>
        <taxon>Pseudonocardiaceae</taxon>
        <taxon>Amycolatopsis</taxon>
    </lineage>
</organism>
<evidence type="ECO:0000313" key="3">
    <source>
        <dbReference type="Proteomes" id="UP001597417"/>
    </source>
</evidence>
<dbReference type="Pfam" id="PF17882">
    <property type="entry name" value="SBD"/>
    <property type="match status" value="1"/>
</dbReference>
<dbReference type="EMBL" id="JBHUKR010000004">
    <property type="protein sequence ID" value="MFD2415288.1"/>
    <property type="molecule type" value="Genomic_DNA"/>
</dbReference>
<dbReference type="Pfam" id="PF09346">
    <property type="entry name" value="SMI1_KNR4"/>
    <property type="match status" value="1"/>
</dbReference>
<dbReference type="SUPFAM" id="SSF160631">
    <property type="entry name" value="SMI1/KNR4-like"/>
    <property type="match status" value="1"/>
</dbReference>
<dbReference type="Gene3D" id="2.60.120.260">
    <property type="entry name" value="Galactose-binding domain-like"/>
    <property type="match status" value="1"/>
</dbReference>
<dbReference type="RefSeq" id="WP_378260955.1">
    <property type="nucleotide sequence ID" value="NZ_JBHUKR010000004.1"/>
</dbReference>
<comment type="caution">
    <text evidence="2">The sequence shown here is derived from an EMBL/GenBank/DDBJ whole genome shotgun (WGS) entry which is preliminary data.</text>
</comment>
<proteinExistence type="predicted"/>
<dbReference type="Proteomes" id="UP001597417">
    <property type="component" value="Unassembled WGS sequence"/>
</dbReference>
<protein>
    <submittedName>
        <fullName evidence="2">SMI1/KNR4 family protein</fullName>
    </submittedName>
</protein>
<keyword evidence="3" id="KW-1185">Reference proteome</keyword>
<dbReference type="Gene3D" id="3.40.1580.10">
    <property type="entry name" value="SMI1/KNR4-like"/>
    <property type="match status" value="1"/>
</dbReference>
<accession>A0ABW5FJW4</accession>
<sequence>MIIPRYQLFRRPAAAAQGWTRAGQLAVRIERDGVDAALTEVGWRTEAGAEASLTLPGLVGIYRSPEGEAWELRGEPMPDEGTETADPAVYLLFEGDNEKPLPQHPQNPLRLLFENGTGYPVRLSWRLATGEGGHAVFAPSLQDSHFAKVVDIQATAEYPEAGEVARNLLDGSAATKWFAPVPRAELALRLSTDRTVVRYELDSADDAPDRDPSDWELLGLCGNQWIVLDERHGERFGGRLTSRMFTIVRPRTCERYRLRITGNAGSPHLQLGGLRLHTVEGPEPPPRFLGWYQRPGEAAVPLSGFLMRQRTAAAPPVTGPEEVTEAVPTTPSQWHQWVTSYSEQWFSTASEEELELAGLPETGLVRPPADSTAIEEAESRLEQRLPASLRSFYQATDGLLQAGPFGERVVPLAEVGWMRETSEDLLDEWGAFVDDDREETDLLLRALQIGGSDDGDYWFLDPADQVDGEWAAYTWHPSDGSEPERYDSFAAMLADERATLERFRAHEGRPAHPEGADELLAEGARLALAGDVTAAHETLNRAMDAGSAVAAYLDAQVRLFAFPHDWYEATLRNGVLGNDHVMAAIDDEHLRGDLIPMYLALTWPGHTRPPASLAQALTRYSSRIKALPGRPDGEGEQDDAAWEAFAATLVKDPVPDPEPFGRACAVARELVQLGHPDQAWTVLRDALPSWQPDSPLRVMPIVLISDPVLRGIMTPERRLIAAVTRQPT</sequence>